<dbReference type="EMBL" id="DVGK01000125">
    <property type="protein sequence ID" value="HIR14497.1"/>
    <property type="molecule type" value="Genomic_DNA"/>
</dbReference>
<evidence type="ECO:0000313" key="3">
    <source>
        <dbReference type="Proteomes" id="UP000886757"/>
    </source>
</evidence>
<dbReference type="SMART" id="SM00849">
    <property type="entry name" value="Lactamase_B"/>
    <property type="match status" value="1"/>
</dbReference>
<evidence type="ECO:0000259" key="1">
    <source>
        <dbReference type="SMART" id="SM00849"/>
    </source>
</evidence>
<dbReference type="Gene3D" id="3.60.15.10">
    <property type="entry name" value="Ribonuclease Z/Hydroxyacylglutathione hydrolase-like"/>
    <property type="match status" value="1"/>
</dbReference>
<reference evidence="2" key="1">
    <citation type="submission" date="2020-10" db="EMBL/GenBank/DDBJ databases">
        <authorList>
            <person name="Gilroy R."/>
        </authorList>
    </citation>
    <scope>NUCLEOTIDE SEQUENCE</scope>
    <source>
        <strain evidence="2">ChiSjej4B22-8148</strain>
    </source>
</reference>
<dbReference type="AlphaFoldDB" id="A0A9D1AFM8"/>
<reference evidence="2" key="2">
    <citation type="journal article" date="2021" name="PeerJ">
        <title>Extensive microbial diversity within the chicken gut microbiome revealed by metagenomics and culture.</title>
        <authorList>
            <person name="Gilroy R."/>
            <person name="Ravi A."/>
            <person name="Getino M."/>
            <person name="Pursley I."/>
            <person name="Horton D.L."/>
            <person name="Alikhan N.F."/>
            <person name="Baker D."/>
            <person name="Gharbi K."/>
            <person name="Hall N."/>
            <person name="Watson M."/>
            <person name="Adriaenssens E.M."/>
            <person name="Foster-Nyarko E."/>
            <person name="Jarju S."/>
            <person name="Secka A."/>
            <person name="Antonio M."/>
            <person name="Oren A."/>
            <person name="Chaudhuri R.R."/>
            <person name="La Ragione R."/>
            <person name="Hildebrand F."/>
            <person name="Pallen M.J."/>
        </authorList>
    </citation>
    <scope>NUCLEOTIDE SEQUENCE</scope>
    <source>
        <strain evidence="2">ChiSjej4B22-8148</strain>
    </source>
</reference>
<dbReference type="InterPro" id="IPR001279">
    <property type="entry name" value="Metallo-B-lactamas"/>
</dbReference>
<feature type="domain" description="Metallo-beta-lactamase" evidence="1">
    <location>
        <begin position="11"/>
        <end position="193"/>
    </location>
</feature>
<dbReference type="PANTHER" id="PTHR47619">
    <property type="entry name" value="METALLO-HYDROLASE YYCJ-RELATED"/>
    <property type="match status" value="1"/>
</dbReference>
<proteinExistence type="predicted"/>
<evidence type="ECO:0000313" key="2">
    <source>
        <dbReference type="EMBL" id="HIR14497.1"/>
    </source>
</evidence>
<dbReference type="Pfam" id="PF12706">
    <property type="entry name" value="Lactamase_B_2"/>
    <property type="match status" value="1"/>
</dbReference>
<dbReference type="PANTHER" id="PTHR47619:SF1">
    <property type="entry name" value="EXODEOXYRIBONUCLEASE WALJ"/>
    <property type="match status" value="1"/>
</dbReference>
<sequence length="265" mass="28999">MDFCSIASGSSGNCIFAGTDHTGILIDAGISGKRIAAGLHAIDRKPEELDGILITHEHIDHIKGLGVLARKYGIPVYSSAGTIRTMLEGEMLGKVDASLFQQVEADKSFCINDMEIHPFRVSHDAAEPFAYRMQHQDKTVAVATDLGYYDDYIVENLKGLDAVLIESNHDVNMLQVGTYPYYLKQRILGKKGHLSNDNAGKLLGEILHDNLKSVLLGHLSRENNYEALAFATVCAEITLGDNPFKAEDFPITIAKREEPSALIAV</sequence>
<organism evidence="2 3">
    <name type="scientific">Candidatus Choladousia intestinavium</name>
    <dbReference type="NCBI Taxonomy" id="2840727"/>
    <lineage>
        <taxon>Bacteria</taxon>
        <taxon>Bacillati</taxon>
        <taxon>Bacillota</taxon>
        <taxon>Clostridia</taxon>
        <taxon>Lachnospirales</taxon>
        <taxon>Lachnospiraceae</taxon>
        <taxon>Lachnospiraceae incertae sedis</taxon>
        <taxon>Candidatus Choladousia</taxon>
    </lineage>
</organism>
<protein>
    <submittedName>
        <fullName evidence="2">MBL fold metallo-hydrolase</fullName>
    </submittedName>
</protein>
<comment type="caution">
    <text evidence="2">The sequence shown here is derived from an EMBL/GenBank/DDBJ whole genome shotgun (WGS) entry which is preliminary data.</text>
</comment>
<dbReference type="InterPro" id="IPR052533">
    <property type="entry name" value="WalJ/YycJ-like"/>
</dbReference>
<dbReference type="InterPro" id="IPR036866">
    <property type="entry name" value="RibonucZ/Hydroxyglut_hydro"/>
</dbReference>
<dbReference type="Proteomes" id="UP000886757">
    <property type="component" value="Unassembled WGS sequence"/>
</dbReference>
<gene>
    <name evidence="2" type="ORF">IAB31_11310</name>
</gene>
<dbReference type="SUPFAM" id="SSF56281">
    <property type="entry name" value="Metallo-hydrolase/oxidoreductase"/>
    <property type="match status" value="1"/>
</dbReference>
<name>A0A9D1AFM8_9FIRM</name>
<accession>A0A9D1AFM8</accession>